<proteinExistence type="predicted"/>
<gene>
    <name evidence="1" type="ORF">JWS13_05515</name>
</gene>
<dbReference type="Proteomes" id="UP000662986">
    <property type="component" value="Chromosome"/>
</dbReference>
<dbReference type="RefSeq" id="WP_206004875.1">
    <property type="nucleotide sequence ID" value="NZ_CP070619.1"/>
</dbReference>
<reference evidence="1 2" key="2">
    <citation type="journal article" date="2022" name="Arch. Microbiol.">
        <title>Rhodococcus pseudokoreensis sp. nov. isolated from the rhizosphere of young M26 apple rootstocks.</title>
        <authorList>
            <person name="Kampfer P."/>
            <person name="Glaeser S.P."/>
            <person name="Blom J."/>
            <person name="Wolf J."/>
            <person name="Benning S."/>
            <person name="Schloter M."/>
            <person name="Neumann-Schaal M."/>
        </authorList>
    </citation>
    <scope>NUCLEOTIDE SEQUENCE [LARGE SCALE GENOMIC DNA]</scope>
    <source>
        <strain evidence="1 2">R79</strain>
    </source>
</reference>
<sequence length="181" mass="18549">MVQQEAPDVTVATRVLIHWAIWVSIVAASLKDPEDASAAMAAASCPLPVLMMPNWREVAVLLVRSPAAFEGGVEQGAQTPPLVAGDVVHVSEDLGGFGVARRNEANCVCAASGHTVCPKALYPGRVLRDSTTVAVSPNDWSTAFTWVAATGGAPSESQSCSAAALSDAVMACAAEVSLCAS</sequence>
<name>A0A974ZS79_9NOCA</name>
<keyword evidence="2" id="KW-1185">Reference proteome</keyword>
<protein>
    <submittedName>
        <fullName evidence="1">Uncharacterized protein</fullName>
    </submittedName>
</protein>
<evidence type="ECO:0000313" key="2">
    <source>
        <dbReference type="Proteomes" id="UP000662986"/>
    </source>
</evidence>
<organism evidence="1 2">
    <name type="scientific">Rhodococcus pseudokoreensis</name>
    <dbReference type="NCBI Taxonomy" id="2811421"/>
    <lineage>
        <taxon>Bacteria</taxon>
        <taxon>Bacillati</taxon>
        <taxon>Actinomycetota</taxon>
        <taxon>Actinomycetes</taxon>
        <taxon>Mycobacteriales</taxon>
        <taxon>Nocardiaceae</taxon>
        <taxon>Rhodococcus</taxon>
    </lineage>
</organism>
<accession>A0A974ZS79</accession>
<reference evidence="1 2" key="1">
    <citation type="journal article" date="2021" name="Microbiol. Resour. Announc.">
        <title>Complete Genome Sequences of Two Rhodococcus sp. Strains with Large and Linear Chromosomes, Isolated from Apple Rhizosphere.</title>
        <authorList>
            <person name="Benning S."/>
            <person name="Brugnone N."/>
            <person name="Siani R."/>
            <person name="Kublik S."/>
            <person name="Schloter M."/>
            <person name="Rad V."/>
        </authorList>
    </citation>
    <scope>NUCLEOTIDE SEQUENCE [LARGE SCALE GENOMIC DNA]</scope>
    <source>
        <strain evidence="1 2">R79</strain>
    </source>
</reference>
<evidence type="ECO:0000313" key="1">
    <source>
        <dbReference type="EMBL" id="QSE88122.1"/>
    </source>
</evidence>
<dbReference type="EMBL" id="CP070619">
    <property type="protein sequence ID" value="QSE88122.1"/>
    <property type="molecule type" value="Genomic_DNA"/>
</dbReference>